<keyword evidence="3" id="KW-0949">S-adenosyl-L-methionine</keyword>
<evidence type="ECO:0000256" key="1">
    <source>
        <dbReference type="ARBA" id="ARBA00022603"/>
    </source>
</evidence>
<protein>
    <submittedName>
        <fullName evidence="7">Related to O-methyltransferase</fullName>
    </submittedName>
</protein>
<dbReference type="SUPFAM" id="SSF53335">
    <property type="entry name" value="S-adenosyl-L-methionine-dependent methyltransferases"/>
    <property type="match status" value="1"/>
</dbReference>
<dbReference type="InterPro" id="IPR012967">
    <property type="entry name" value="COMT_dimerisation"/>
</dbReference>
<keyword evidence="1" id="KW-0489">Methyltransferase</keyword>
<evidence type="ECO:0000313" key="8">
    <source>
        <dbReference type="Proteomes" id="UP001187734"/>
    </source>
</evidence>
<dbReference type="Pfam" id="PF08100">
    <property type="entry name" value="Dimerisation"/>
    <property type="match status" value="1"/>
</dbReference>
<evidence type="ECO:0000256" key="2">
    <source>
        <dbReference type="ARBA" id="ARBA00022679"/>
    </source>
</evidence>
<dbReference type="SUPFAM" id="SSF46785">
    <property type="entry name" value="Winged helix' DNA-binding domain"/>
    <property type="match status" value="1"/>
</dbReference>
<accession>A0AAE8MA99</accession>
<dbReference type="PANTHER" id="PTHR43712">
    <property type="entry name" value="PUTATIVE (AFU_ORTHOLOGUE AFUA_4G14580)-RELATED"/>
    <property type="match status" value="1"/>
</dbReference>
<dbReference type="PROSITE" id="PS51683">
    <property type="entry name" value="SAM_OMT_II"/>
    <property type="match status" value="1"/>
</dbReference>
<dbReference type="AlphaFoldDB" id="A0AAE8MA99"/>
<dbReference type="InterPro" id="IPR036388">
    <property type="entry name" value="WH-like_DNA-bd_sf"/>
</dbReference>
<reference evidence="7" key="1">
    <citation type="submission" date="2018-03" db="EMBL/GenBank/DDBJ databases">
        <authorList>
            <person name="Guldener U."/>
        </authorList>
    </citation>
    <scope>NUCLEOTIDE SEQUENCE</scope>
</reference>
<proteinExistence type="predicted"/>
<name>A0AAE8MA99_9HYPO</name>
<dbReference type="InterPro" id="IPR001077">
    <property type="entry name" value="COMT_C"/>
</dbReference>
<dbReference type="Gene3D" id="1.10.10.10">
    <property type="entry name" value="Winged helix-like DNA-binding domain superfamily/Winged helix DNA-binding domain"/>
    <property type="match status" value="1"/>
</dbReference>
<evidence type="ECO:0000256" key="4">
    <source>
        <dbReference type="PIRSR" id="PIRSR005739-1"/>
    </source>
</evidence>
<dbReference type="PIRSF" id="PIRSF005739">
    <property type="entry name" value="O-mtase"/>
    <property type="match status" value="1"/>
</dbReference>
<dbReference type="GO" id="GO:0008171">
    <property type="term" value="F:O-methyltransferase activity"/>
    <property type="evidence" value="ECO:0007669"/>
    <property type="project" value="InterPro"/>
</dbReference>
<dbReference type="InterPro" id="IPR016461">
    <property type="entry name" value="COMT-like"/>
</dbReference>
<keyword evidence="8" id="KW-1185">Reference proteome</keyword>
<keyword evidence="2" id="KW-0808">Transferase</keyword>
<dbReference type="Pfam" id="PF00891">
    <property type="entry name" value="Methyltransf_2"/>
    <property type="match status" value="1"/>
</dbReference>
<comment type="caution">
    <text evidence="7">The sequence shown here is derived from an EMBL/GenBank/DDBJ whole genome shotgun (WGS) entry which is preliminary data.</text>
</comment>
<evidence type="ECO:0000256" key="3">
    <source>
        <dbReference type="ARBA" id="ARBA00022691"/>
    </source>
</evidence>
<dbReference type="GO" id="GO:0046983">
    <property type="term" value="F:protein dimerization activity"/>
    <property type="evidence" value="ECO:0007669"/>
    <property type="project" value="InterPro"/>
</dbReference>
<dbReference type="GO" id="GO:0032259">
    <property type="term" value="P:methylation"/>
    <property type="evidence" value="ECO:0007669"/>
    <property type="project" value="UniProtKB-KW"/>
</dbReference>
<dbReference type="InterPro" id="IPR029063">
    <property type="entry name" value="SAM-dependent_MTases_sf"/>
</dbReference>
<dbReference type="EMBL" id="ONZP01000225">
    <property type="protein sequence ID" value="SPJ78357.1"/>
    <property type="molecule type" value="Genomic_DNA"/>
</dbReference>
<gene>
    <name evidence="7" type="ORF">FTOL_06746</name>
</gene>
<organism evidence="7 8">
    <name type="scientific">Fusarium torulosum</name>
    <dbReference type="NCBI Taxonomy" id="33205"/>
    <lineage>
        <taxon>Eukaryota</taxon>
        <taxon>Fungi</taxon>
        <taxon>Dikarya</taxon>
        <taxon>Ascomycota</taxon>
        <taxon>Pezizomycotina</taxon>
        <taxon>Sordariomycetes</taxon>
        <taxon>Hypocreomycetidae</taxon>
        <taxon>Hypocreales</taxon>
        <taxon>Nectriaceae</taxon>
        <taxon>Fusarium</taxon>
    </lineage>
</organism>
<evidence type="ECO:0000313" key="7">
    <source>
        <dbReference type="EMBL" id="SPJ78357.1"/>
    </source>
</evidence>
<dbReference type="InterPro" id="IPR036390">
    <property type="entry name" value="WH_DNA-bd_sf"/>
</dbReference>
<dbReference type="Proteomes" id="UP001187734">
    <property type="component" value="Unassembled WGS sequence"/>
</dbReference>
<dbReference type="PANTHER" id="PTHR43712:SF1">
    <property type="entry name" value="HYPOTHETICAL O-METHYLTRANSFERASE (EUROFUNG)-RELATED"/>
    <property type="match status" value="1"/>
</dbReference>
<feature type="domain" description="O-methyltransferase dimerisation" evidence="6">
    <location>
        <begin position="54"/>
        <end position="107"/>
    </location>
</feature>
<dbReference type="Gene3D" id="3.40.50.150">
    <property type="entry name" value="Vaccinia Virus protein VP39"/>
    <property type="match status" value="1"/>
</dbReference>
<evidence type="ECO:0000259" key="5">
    <source>
        <dbReference type="Pfam" id="PF00891"/>
    </source>
</evidence>
<feature type="domain" description="O-methyltransferase C-terminal" evidence="5">
    <location>
        <begin position="219"/>
        <end position="359"/>
    </location>
</feature>
<feature type="active site" description="Proton acceptor" evidence="4">
    <location>
        <position position="289"/>
    </location>
</feature>
<sequence length="381" mass="42925">MESIVEQIKNLASGADEAQRKQILVSLREVSDSIETSNDTLHRLIYLGLPLSMIRTGLDLDVFQTLVKSKESVSASDIATMNGAAPYLTSRILRYLASIGIIKETGYDTFSSNNITETLTLPGAADGIHTYFDTCYPVWTAFPDFLKERKYQNVESVVDTALQKAWNTDLPLFDWYQTKPEKLGQFNRYMSIHHAGMAQWHEVYPVEEKMKDLDPEQVFFVDIGGGIGTQSVALREKFPDLKNKIIVEDIPDTIAQNISNPNVEKVPQNFFEPQAITGARIYYMRNILHDWPDNECVTILKNTAAALAPDSVILIDEMVLPDTGAHFHATQQDIALMSTLAAMERTREHWNSLVKKAGLKITNICTYTVSLRESIIEMVKE</sequence>
<evidence type="ECO:0000259" key="6">
    <source>
        <dbReference type="Pfam" id="PF08100"/>
    </source>
</evidence>